<reference evidence="2" key="1">
    <citation type="journal article" date="2011" name="PLoS Genet.">
        <title>Genomic analysis of the necrotrophic fungal pathogens Sclerotinia sclerotiorum and Botrytis cinerea.</title>
        <authorList>
            <person name="Amselem J."/>
            <person name="Cuomo C.A."/>
            <person name="van Kan J.A."/>
            <person name="Viaud M."/>
            <person name="Benito E.P."/>
            <person name="Couloux A."/>
            <person name="Coutinho P.M."/>
            <person name="de Vries R.P."/>
            <person name="Dyer P.S."/>
            <person name="Fillinger S."/>
            <person name="Fournier E."/>
            <person name="Gout L."/>
            <person name="Hahn M."/>
            <person name="Kohn L."/>
            <person name="Lapalu N."/>
            <person name="Plummer K.M."/>
            <person name="Pradier J.M."/>
            <person name="Quevillon E."/>
            <person name="Sharon A."/>
            <person name="Simon A."/>
            <person name="ten Have A."/>
            <person name="Tudzynski B."/>
            <person name="Tudzynski P."/>
            <person name="Wincker P."/>
            <person name="Andrew M."/>
            <person name="Anthouard V."/>
            <person name="Beever R.E."/>
            <person name="Beffa R."/>
            <person name="Benoit I."/>
            <person name="Bouzid O."/>
            <person name="Brault B."/>
            <person name="Chen Z."/>
            <person name="Choquer M."/>
            <person name="Collemare J."/>
            <person name="Cotton P."/>
            <person name="Danchin E.G."/>
            <person name="Da Silva C."/>
            <person name="Gautier A."/>
            <person name="Giraud C."/>
            <person name="Giraud T."/>
            <person name="Gonzalez C."/>
            <person name="Grossetete S."/>
            <person name="Guldener U."/>
            <person name="Henrissat B."/>
            <person name="Howlett B.J."/>
            <person name="Kodira C."/>
            <person name="Kretschmer M."/>
            <person name="Lappartient A."/>
            <person name="Leroch M."/>
            <person name="Levis C."/>
            <person name="Mauceli E."/>
            <person name="Neuveglise C."/>
            <person name="Oeser B."/>
            <person name="Pearson M."/>
            <person name="Poulain J."/>
            <person name="Poussereau N."/>
            <person name="Quesneville H."/>
            <person name="Rascle C."/>
            <person name="Schumacher J."/>
            <person name="Segurens B."/>
            <person name="Sexton A."/>
            <person name="Silva E."/>
            <person name="Sirven C."/>
            <person name="Soanes D.M."/>
            <person name="Talbot N.J."/>
            <person name="Templeton M."/>
            <person name="Yandava C."/>
            <person name="Yarden O."/>
            <person name="Zeng Q."/>
            <person name="Rollins J.A."/>
            <person name="Lebrun M.H."/>
            <person name="Dickman M."/>
        </authorList>
    </citation>
    <scope>NUCLEOTIDE SEQUENCE [LARGE SCALE GENOMIC DNA]</scope>
    <source>
        <strain evidence="2">ATCC 18683 / 1980 / Ss-1</strain>
    </source>
</reference>
<dbReference type="AlphaFoldDB" id="A7EDW3"/>
<dbReference type="Proteomes" id="UP000001312">
    <property type="component" value="Unassembled WGS sequence"/>
</dbReference>
<dbReference type="HOGENOM" id="CLU_3320286_0_0_1"/>
<dbReference type="KEGG" id="ssl:SS1G_03503"/>
<accession>A7EDW3</accession>
<evidence type="ECO:0000313" key="2">
    <source>
        <dbReference type="Proteomes" id="UP000001312"/>
    </source>
</evidence>
<sequence>MTCQSGREGGHGTLLESWGMAILVLAIFTHPQNEYTTTV</sequence>
<name>A7EDW3_SCLS1</name>
<dbReference type="InParanoid" id="A7EDW3"/>
<dbReference type="GeneID" id="5491717"/>
<evidence type="ECO:0000313" key="1">
    <source>
        <dbReference type="EMBL" id="EDO01029.1"/>
    </source>
</evidence>
<dbReference type="EMBL" id="CH476624">
    <property type="protein sequence ID" value="EDO01029.1"/>
    <property type="molecule type" value="Genomic_DNA"/>
</dbReference>
<protein>
    <submittedName>
        <fullName evidence="1">Uncharacterized protein</fullName>
    </submittedName>
</protein>
<proteinExistence type="predicted"/>
<keyword evidence="2" id="KW-1185">Reference proteome</keyword>
<gene>
    <name evidence="1" type="ORF">SS1G_03503</name>
</gene>
<organism evidence="1 2">
    <name type="scientific">Sclerotinia sclerotiorum (strain ATCC 18683 / 1980 / Ss-1)</name>
    <name type="common">White mold</name>
    <name type="synonym">Whetzelinia sclerotiorum</name>
    <dbReference type="NCBI Taxonomy" id="665079"/>
    <lineage>
        <taxon>Eukaryota</taxon>
        <taxon>Fungi</taxon>
        <taxon>Dikarya</taxon>
        <taxon>Ascomycota</taxon>
        <taxon>Pezizomycotina</taxon>
        <taxon>Leotiomycetes</taxon>
        <taxon>Helotiales</taxon>
        <taxon>Sclerotiniaceae</taxon>
        <taxon>Sclerotinia</taxon>
    </lineage>
</organism>
<dbReference type="RefSeq" id="XP_001595414.1">
    <property type="nucleotide sequence ID" value="XM_001595364.1"/>
</dbReference>